<name>A0A8X7SZD8_9BASI</name>
<dbReference type="AlphaFoldDB" id="A0A8X7SZD8"/>
<accession>A0A8X7SZD8</accession>
<comment type="caution">
    <text evidence="2">The sequence shown here is derived from an EMBL/GenBank/DDBJ whole genome shotgun (WGS) entry which is preliminary data.</text>
</comment>
<reference evidence="2" key="1">
    <citation type="submission" date="2016-04" db="EMBL/GenBank/DDBJ databases">
        <authorList>
            <person name="Nguyen H.D."/>
            <person name="Samba Siva P."/>
            <person name="Cullis J."/>
            <person name="Levesque C.A."/>
            <person name="Hambleton S."/>
        </authorList>
    </citation>
    <scope>NUCLEOTIDE SEQUENCE</scope>
    <source>
        <strain evidence="2">DAOMC 236426</strain>
    </source>
</reference>
<dbReference type="EMBL" id="LWDE02000122">
    <property type="protein sequence ID" value="KAE8252958.1"/>
    <property type="molecule type" value="Genomic_DNA"/>
</dbReference>
<evidence type="ECO:0000313" key="2">
    <source>
        <dbReference type="EMBL" id="KAE8252958.1"/>
    </source>
</evidence>
<organism evidence="2 3">
    <name type="scientific">Tilletia controversa</name>
    <name type="common">dwarf bunt fungus</name>
    <dbReference type="NCBI Taxonomy" id="13291"/>
    <lineage>
        <taxon>Eukaryota</taxon>
        <taxon>Fungi</taxon>
        <taxon>Dikarya</taxon>
        <taxon>Basidiomycota</taxon>
        <taxon>Ustilaginomycotina</taxon>
        <taxon>Exobasidiomycetes</taxon>
        <taxon>Tilletiales</taxon>
        <taxon>Tilletiaceae</taxon>
        <taxon>Tilletia</taxon>
    </lineage>
</organism>
<dbReference type="SUPFAM" id="SSF52833">
    <property type="entry name" value="Thioredoxin-like"/>
    <property type="match status" value="1"/>
</dbReference>
<evidence type="ECO:0000259" key="1">
    <source>
        <dbReference type="Pfam" id="PF13409"/>
    </source>
</evidence>
<dbReference type="SUPFAM" id="SSF47616">
    <property type="entry name" value="GST C-terminal domain-like"/>
    <property type="match status" value="1"/>
</dbReference>
<dbReference type="InterPro" id="IPR004045">
    <property type="entry name" value="Glutathione_S-Trfase_N"/>
</dbReference>
<protein>
    <recommendedName>
        <fullName evidence="1">GST N-terminal domain-containing protein</fullName>
    </recommendedName>
</protein>
<dbReference type="InterPro" id="IPR036282">
    <property type="entry name" value="Glutathione-S-Trfase_C_sf"/>
</dbReference>
<feature type="domain" description="GST N-terminal" evidence="1">
    <location>
        <begin position="21"/>
        <end position="86"/>
    </location>
</feature>
<reference evidence="2" key="2">
    <citation type="journal article" date="2019" name="IMA Fungus">
        <title>Genome sequencing and comparison of five Tilletia species to identify candidate genes for the detection of regulated species infecting wheat.</title>
        <authorList>
            <person name="Nguyen H.D.T."/>
            <person name="Sultana T."/>
            <person name="Kesanakurti P."/>
            <person name="Hambleton S."/>
        </authorList>
    </citation>
    <scope>NUCLEOTIDE SEQUENCE</scope>
    <source>
        <strain evidence="2">DAOMC 236426</strain>
    </source>
</reference>
<evidence type="ECO:0000313" key="3">
    <source>
        <dbReference type="Proteomes" id="UP000077684"/>
    </source>
</evidence>
<dbReference type="Pfam" id="PF13409">
    <property type="entry name" value="GST_N_2"/>
    <property type="match status" value="1"/>
</dbReference>
<dbReference type="InterPro" id="IPR036249">
    <property type="entry name" value="Thioredoxin-like_sf"/>
</dbReference>
<gene>
    <name evidence="2" type="ORF">A4X06_0g1808</name>
</gene>
<sequence>MSDVDMILYDLTNKPGGHLAFSPHCVKTVVDLKLLGIKYTRERLTFLQVRNELAKKVAEDVTVPTLELPDGSYVRDSWKIAQWLAENHPQGQKIFGGSEAGKRLAIFVNSYAVLAADIAALSMPHIAPLLDEDSRDYFINKKLTKARFDQMASATPAQRSERIQQVIKNLGPMEMMLCLKPRAQATDAANASGVNWLAGGAEPTHADACLFGFYAFSRADPGACKAIWEADSLPNLGKWVRAMLEWMGPELAGDFVTA</sequence>
<proteinExistence type="predicted"/>
<dbReference type="Gene3D" id="1.20.1050.10">
    <property type="match status" value="1"/>
</dbReference>
<keyword evidence="3" id="KW-1185">Reference proteome</keyword>
<dbReference type="Gene3D" id="3.40.30.10">
    <property type="entry name" value="Glutaredoxin"/>
    <property type="match status" value="1"/>
</dbReference>
<dbReference type="Proteomes" id="UP000077684">
    <property type="component" value="Unassembled WGS sequence"/>
</dbReference>